<dbReference type="EMBL" id="CAXAMN010011903">
    <property type="protein sequence ID" value="CAK9036622.1"/>
    <property type="molecule type" value="Genomic_DNA"/>
</dbReference>
<protein>
    <submittedName>
        <fullName evidence="2">Uncharacterized protein</fullName>
    </submittedName>
</protein>
<proteinExistence type="predicted"/>
<gene>
    <name evidence="2" type="ORF">CCMP2556_LOCUS20358</name>
</gene>
<comment type="caution">
    <text evidence="2">The sequence shown here is derived from an EMBL/GenBank/DDBJ whole genome shotgun (WGS) entry which is preliminary data.</text>
</comment>
<organism evidence="2 3">
    <name type="scientific">Durusdinium trenchii</name>
    <dbReference type="NCBI Taxonomy" id="1381693"/>
    <lineage>
        <taxon>Eukaryota</taxon>
        <taxon>Sar</taxon>
        <taxon>Alveolata</taxon>
        <taxon>Dinophyceae</taxon>
        <taxon>Suessiales</taxon>
        <taxon>Symbiodiniaceae</taxon>
        <taxon>Durusdinium</taxon>
    </lineage>
</organism>
<feature type="compositionally biased region" description="Acidic residues" evidence="1">
    <location>
        <begin position="45"/>
        <end position="54"/>
    </location>
</feature>
<dbReference type="Proteomes" id="UP001642484">
    <property type="component" value="Unassembled WGS sequence"/>
</dbReference>
<feature type="compositionally biased region" description="Polar residues" evidence="1">
    <location>
        <begin position="90"/>
        <end position="99"/>
    </location>
</feature>
<evidence type="ECO:0000313" key="2">
    <source>
        <dbReference type="EMBL" id="CAK9036622.1"/>
    </source>
</evidence>
<feature type="region of interest" description="Disordered" evidence="1">
    <location>
        <begin position="45"/>
        <end position="102"/>
    </location>
</feature>
<keyword evidence="3" id="KW-1185">Reference proteome</keyword>
<feature type="non-terminal residue" evidence="2">
    <location>
        <position position="1"/>
    </location>
</feature>
<accession>A0ABP0LEA8</accession>
<evidence type="ECO:0000256" key="1">
    <source>
        <dbReference type="SAM" id="MobiDB-lite"/>
    </source>
</evidence>
<reference evidence="2 3" key="1">
    <citation type="submission" date="2024-02" db="EMBL/GenBank/DDBJ databases">
        <authorList>
            <person name="Chen Y."/>
            <person name="Shah S."/>
            <person name="Dougan E. K."/>
            <person name="Thang M."/>
            <person name="Chan C."/>
        </authorList>
    </citation>
    <scope>NUCLEOTIDE SEQUENCE [LARGE SCALE GENOMIC DNA]</scope>
</reference>
<evidence type="ECO:0000313" key="3">
    <source>
        <dbReference type="Proteomes" id="UP001642484"/>
    </source>
</evidence>
<name>A0ABP0LEA8_9DINO</name>
<sequence length="738" mass="83062">CHYLFLELYSFGLGTWLAWFGPAIIRLYEEKNGIQQHDLDFDFPPDDEEWEQEEPWTSWGYEDEETQTSPVGSTHAAAADSGSPHGNYARATTSSSPSRHSAGVQWDLPGVTELSLADSFVLGVLRGFRLLQASGLSPDDMRDIISTTKGSLEFEVVTKALQTLWDDQLVGRRHAGGWSPSKTHEAMFEEATSPSDDWWDDANVAQYDDNYDDWWQDDEEWGYAIEEHEGTKASEEDDDAIKEAQKAEQIAEGLAMEAQRSWAEAQRATQALRKDRGFGHLIGGGKGSSPARCWTCGGPHFSRDCPDRRHPSVGKGKGWKGHYMTDELYYMKGKGKKGKTASWMELQAFQKGKSSKSGKGKKGTGDHVTTFRQCLHQRAFWFRIAVEALVSSILTKDSQASVDPYKNARPFFRFGNGGWGRALYQVVLTSTVTGSARTFKLFALPNPPNLHHPDFDRNTLVPILIGMDHLSGNPSAMLPWLQCIAAEKLIPIRFPLPQLRLSTMARRAPRASELEEEGIRYTPRVGSHGQNTKTDSPPLTVKMLTQLYEVMGGRTPTATICLLMQKKIDADEALQGMVEPVFQRVPQLSEKPPFYDKEMIKVKKGNKKSSRDTSPAPSWDKVGTPPTSPPSHWVELQDYMDPSEMEHLMKMLQERKAAAKQAVDMETGSGSLASAYEQEAKSCYRPFEELYDEQPSHFIPEESDTGFSEHYTIFQECYYQFIQSFYQDAYASALEDRR</sequence>
<feature type="region of interest" description="Disordered" evidence="1">
    <location>
        <begin position="601"/>
        <end position="632"/>
    </location>
</feature>